<sequence length="136" mass="16755">MKRIFICLVRQVENNYLWEADSTVQQNNTTHYLNCIWRFVKVLVFYRLTYFQCYFGSSRNVRFSRSIIDILLEYKMYLTEWYCVLTLWNIMAIFAPHRIRRHYSPSEDGMLRCPLYYSSLRYYVRSQTQNKKVRIP</sequence>
<dbReference type="EMBL" id="CATOUU010000215">
    <property type="protein sequence ID" value="CAI9921143.1"/>
    <property type="molecule type" value="Genomic_DNA"/>
</dbReference>
<dbReference type="Proteomes" id="UP001642409">
    <property type="component" value="Unassembled WGS sequence"/>
</dbReference>
<evidence type="ECO:0000313" key="6">
    <source>
        <dbReference type="EMBL" id="CAL6109540.1"/>
    </source>
</evidence>
<keyword evidence="7" id="KW-1185">Reference proteome</keyword>
<name>A0AA86UGW4_9EUKA</name>
<evidence type="ECO:0000313" key="7">
    <source>
        <dbReference type="Proteomes" id="UP001642409"/>
    </source>
</evidence>
<evidence type="ECO:0000313" key="3">
    <source>
        <dbReference type="EMBL" id="CAI9950637.1"/>
    </source>
</evidence>
<dbReference type="EMBL" id="CATOUU010000816">
    <property type="protein sequence ID" value="CAI9950637.1"/>
    <property type="molecule type" value="Genomic_DNA"/>
</dbReference>
<evidence type="ECO:0000313" key="4">
    <source>
        <dbReference type="EMBL" id="CAL6074722.1"/>
    </source>
</evidence>
<gene>
    <name evidence="3" type="ORF">HINF_LOCUS38282</name>
    <name evidence="4" type="ORF">HINF_LOCUS56859</name>
    <name evidence="5" type="ORF">HINF_LOCUS75494</name>
    <name evidence="6" type="ORF">HINF_LOCUS75495</name>
    <name evidence="1" type="ORF">HINF_LOCUS8788</name>
    <name evidence="2" type="ORF">HINF_LOCUS8789</name>
</gene>
<evidence type="ECO:0000313" key="2">
    <source>
        <dbReference type="EMBL" id="CAI9921144.1"/>
    </source>
</evidence>
<dbReference type="EMBL" id="CAXDID020000670">
    <property type="protein sequence ID" value="CAL6109540.1"/>
    <property type="molecule type" value="Genomic_DNA"/>
</dbReference>
<reference evidence="3" key="1">
    <citation type="submission" date="2023-06" db="EMBL/GenBank/DDBJ databases">
        <authorList>
            <person name="Kurt Z."/>
        </authorList>
    </citation>
    <scope>NUCLEOTIDE SEQUENCE</scope>
</reference>
<dbReference type="EMBL" id="CATOUU010000215">
    <property type="protein sequence ID" value="CAI9921144.1"/>
    <property type="molecule type" value="Genomic_DNA"/>
</dbReference>
<dbReference type="EMBL" id="CAXDID020000310">
    <property type="protein sequence ID" value="CAL6074722.1"/>
    <property type="molecule type" value="Genomic_DNA"/>
</dbReference>
<dbReference type="AlphaFoldDB" id="A0AA86UGW4"/>
<proteinExistence type="predicted"/>
<evidence type="ECO:0000313" key="5">
    <source>
        <dbReference type="EMBL" id="CAL6109538.1"/>
    </source>
</evidence>
<dbReference type="EMBL" id="CAXDID020000670">
    <property type="protein sequence ID" value="CAL6109538.1"/>
    <property type="molecule type" value="Genomic_DNA"/>
</dbReference>
<comment type="caution">
    <text evidence="3">The sequence shown here is derived from an EMBL/GenBank/DDBJ whole genome shotgun (WGS) entry which is preliminary data.</text>
</comment>
<evidence type="ECO:0000313" key="1">
    <source>
        <dbReference type="EMBL" id="CAI9921143.1"/>
    </source>
</evidence>
<accession>A0AA86UGW4</accession>
<organism evidence="3">
    <name type="scientific">Hexamita inflata</name>
    <dbReference type="NCBI Taxonomy" id="28002"/>
    <lineage>
        <taxon>Eukaryota</taxon>
        <taxon>Metamonada</taxon>
        <taxon>Diplomonadida</taxon>
        <taxon>Hexamitidae</taxon>
        <taxon>Hexamitinae</taxon>
        <taxon>Hexamita</taxon>
    </lineage>
</organism>
<protein>
    <submittedName>
        <fullName evidence="4">Hypothetical_protein</fullName>
    </submittedName>
</protein>
<reference evidence="4 7" key="2">
    <citation type="submission" date="2024-07" db="EMBL/GenBank/DDBJ databases">
        <authorList>
            <person name="Akdeniz Z."/>
        </authorList>
    </citation>
    <scope>NUCLEOTIDE SEQUENCE [LARGE SCALE GENOMIC DNA]</scope>
</reference>